<sequence>MLEDFLGKKMYVINCDVCDARKVKEEDLSSYEKIIINTDAILVNEHAKSVLSRLPIICNAGHTLELEGDVNVISHNGDYEINGSTAVPENTFLSVNGNVIIKPGTGEVLSSYTAVSINGSVLCPASLAPFLSRFSVNGSTECYPDACTVLDAVFTPDTWFPLRARQEAHYYVSEQLRLTEPKLDIAALAAKQVRFVTPAALVPEERVEEAVALFDETVKLTVIPAGYAFIPGDAGLDESLLEKYGGKFYMDGSLTIESKNASLLSRLEKPQITGTVSLPESLMEAFRQTGAEYGKLQIVKGTPMAGKAMLTLDNALLDASPDGVSIHNCGLLRIKKDVSPERILDLVQTCNCGCILCTPEQKGAVELVSRNAGFIGDLKEKSGSEGGGGMLAMLKQAANTKVANADLYVL</sequence>
<reference evidence="1" key="2">
    <citation type="submission" date="2021-04" db="EMBL/GenBank/DDBJ databases">
        <authorList>
            <person name="Gilroy R."/>
        </authorList>
    </citation>
    <scope>NUCLEOTIDE SEQUENCE</scope>
    <source>
        <strain evidence="1">ChiBcec1-1630</strain>
    </source>
</reference>
<accession>A0A9D2TR07</accession>
<dbReference type="AlphaFoldDB" id="A0A9D2TR07"/>
<dbReference type="Proteomes" id="UP000823922">
    <property type="component" value="Unassembled WGS sequence"/>
</dbReference>
<reference evidence="1" key="1">
    <citation type="journal article" date="2021" name="PeerJ">
        <title>Extensive microbial diversity within the chicken gut microbiome revealed by metagenomics and culture.</title>
        <authorList>
            <person name="Gilroy R."/>
            <person name="Ravi A."/>
            <person name="Getino M."/>
            <person name="Pursley I."/>
            <person name="Horton D.L."/>
            <person name="Alikhan N.F."/>
            <person name="Baker D."/>
            <person name="Gharbi K."/>
            <person name="Hall N."/>
            <person name="Watson M."/>
            <person name="Adriaenssens E.M."/>
            <person name="Foster-Nyarko E."/>
            <person name="Jarju S."/>
            <person name="Secka A."/>
            <person name="Antonio M."/>
            <person name="Oren A."/>
            <person name="Chaudhuri R.R."/>
            <person name="La Ragione R."/>
            <person name="Hildebrand F."/>
            <person name="Pallen M.J."/>
        </authorList>
    </citation>
    <scope>NUCLEOTIDE SEQUENCE</scope>
    <source>
        <strain evidence="1">ChiBcec1-1630</strain>
    </source>
</reference>
<protein>
    <submittedName>
        <fullName evidence="1">Uncharacterized protein</fullName>
    </submittedName>
</protein>
<comment type="caution">
    <text evidence="1">The sequence shown here is derived from an EMBL/GenBank/DDBJ whole genome shotgun (WGS) entry which is preliminary data.</text>
</comment>
<organism evidence="1 2">
    <name type="scientific">Candidatus Eisenbergiella intestinigallinarum</name>
    <dbReference type="NCBI Taxonomy" id="2838549"/>
    <lineage>
        <taxon>Bacteria</taxon>
        <taxon>Bacillati</taxon>
        <taxon>Bacillota</taxon>
        <taxon>Clostridia</taxon>
        <taxon>Lachnospirales</taxon>
        <taxon>Lachnospiraceae</taxon>
        <taxon>Eisenbergiella</taxon>
    </lineage>
</organism>
<proteinExistence type="predicted"/>
<dbReference type="EMBL" id="DWVS01000142">
    <property type="protein sequence ID" value="HJC87507.1"/>
    <property type="molecule type" value="Genomic_DNA"/>
</dbReference>
<gene>
    <name evidence="1" type="ORF">H9926_05795</name>
</gene>
<name>A0A9D2TR07_9FIRM</name>
<evidence type="ECO:0000313" key="1">
    <source>
        <dbReference type="EMBL" id="HJC87507.1"/>
    </source>
</evidence>
<evidence type="ECO:0000313" key="2">
    <source>
        <dbReference type="Proteomes" id="UP000823922"/>
    </source>
</evidence>